<gene>
    <name evidence="8" type="ORF">PCON_06870</name>
</gene>
<sequence length="319" mass="36033">MEKFSSFRDRGTQIAPFLPIHGPRTNWEKTYGFIMFLLRLPFFISVVGSYLFVIHWLPVGSLVRKAWLWSILGVCGVWWVDLQVEGVRRGTLARQAKAKLPGPGSIIVSSYTSPLDAIYLAAIFDPIFTTSYPTTKLVERVSLPVFLWRYFTPPCLRPAEPSDLISIPDLLKKKPNRTILLFPEATPTNGRGILRFTPALSTAPPKTKIFPISLKYSPADITTPVPNAYMKFLWSLLSRPTHCIRVRIAETIFNNENTARTKSGEYDSSSDTMVEEQGGICERGSEALARIGRIKRLNLGVQEKIGFVQAWQRRNRVMG</sequence>
<keyword evidence="5 7" id="KW-0472">Membrane</keyword>
<keyword evidence="6 8" id="KW-0012">Acyltransferase</keyword>
<dbReference type="eggNOG" id="KOG2898">
    <property type="taxonomic scope" value="Eukaryota"/>
</dbReference>
<accession>U4KZ27</accession>
<keyword evidence="3 7" id="KW-1133">Transmembrane helix</keyword>
<feature type="transmembrane region" description="Helical" evidence="7">
    <location>
        <begin position="31"/>
        <end position="54"/>
    </location>
</feature>
<dbReference type="PANTHER" id="PTHR23063:SF60">
    <property type="entry name" value="LYSOPHOSPHATIDIC ACID:OLEOYL-COA ACYLTRANSFERASE 1"/>
    <property type="match status" value="1"/>
</dbReference>
<name>U4KZ27_PYROM</name>
<evidence type="ECO:0000256" key="1">
    <source>
        <dbReference type="ARBA" id="ARBA00022679"/>
    </source>
</evidence>
<proteinExistence type="predicted"/>
<evidence type="ECO:0000313" key="8">
    <source>
        <dbReference type="EMBL" id="CCX07281.1"/>
    </source>
</evidence>
<dbReference type="EMBL" id="HF935349">
    <property type="protein sequence ID" value="CCX07281.1"/>
    <property type="molecule type" value="Genomic_DNA"/>
</dbReference>
<reference evidence="8 9" key="1">
    <citation type="journal article" date="2013" name="PLoS Genet.">
        <title>The genome and development-dependent transcriptomes of Pyronema confluens: a window into fungal evolution.</title>
        <authorList>
            <person name="Traeger S."/>
            <person name="Altegoer F."/>
            <person name="Freitag M."/>
            <person name="Gabaldon T."/>
            <person name="Kempken F."/>
            <person name="Kumar A."/>
            <person name="Marcet-Houben M."/>
            <person name="Poggeler S."/>
            <person name="Stajich J.E."/>
            <person name="Nowrousian M."/>
        </authorList>
    </citation>
    <scope>NUCLEOTIDE SEQUENCE [LARGE SCALE GENOMIC DNA]</scope>
    <source>
        <strain evidence="9">CBS 100304</strain>
        <tissue evidence="8">Vegetative mycelium</tissue>
    </source>
</reference>
<evidence type="ECO:0000256" key="6">
    <source>
        <dbReference type="ARBA" id="ARBA00023315"/>
    </source>
</evidence>
<keyword evidence="2 7" id="KW-0812">Transmembrane</keyword>
<dbReference type="GO" id="GO:0016746">
    <property type="term" value="F:acyltransferase activity"/>
    <property type="evidence" value="ECO:0007669"/>
    <property type="project" value="UniProtKB-KW"/>
</dbReference>
<evidence type="ECO:0000256" key="3">
    <source>
        <dbReference type="ARBA" id="ARBA00022989"/>
    </source>
</evidence>
<dbReference type="PANTHER" id="PTHR23063">
    <property type="entry name" value="PHOSPHOLIPID ACYLTRANSFERASE"/>
    <property type="match status" value="1"/>
</dbReference>
<dbReference type="GO" id="GO:0006629">
    <property type="term" value="P:lipid metabolic process"/>
    <property type="evidence" value="ECO:0007669"/>
    <property type="project" value="UniProtKB-KW"/>
</dbReference>
<keyword evidence="4" id="KW-0443">Lipid metabolism</keyword>
<evidence type="ECO:0000256" key="5">
    <source>
        <dbReference type="ARBA" id="ARBA00023136"/>
    </source>
</evidence>
<keyword evidence="9" id="KW-1185">Reference proteome</keyword>
<protein>
    <submittedName>
        <fullName evidence="8">Similar to Uncharacterized acyltransferase vps66 acc. no. Q9US27</fullName>
    </submittedName>
</protein>
<dbReference type="STRING" id="1076935.U4KZ27"/>
<keyword evidence="1 8" id="KW-0808">Transferase</keyword>
<dbReference type="OMA" id="WFRFLWD"/>
<dbReference type="OrthoDB" id="272512at2759"/>
<dbReference type="Proteomes" id="UP000018144">
    <property type="component" value="Unassembled WGS sequence"/>
</dbReference>
<evidence type="ECO:0000256" key="7">
    <source>
        <dbReference type="SAM" id="Phobius"/>
    </source>
</evidence>
<evidence type="ECO:0000256" key="2">
    <source>
        <dbReference type="ARBA" id="ARBA00022692"/>
    </source>
</evidence>
<organism evidence="8 9">
    <name type="scientific">Pyronema omphalodes (strain CBS 100304)</name>
    <name type="common">Pyronema confluens</name>
    <dbReference type="NCBI Taxonomy" id="1076935"/>
    <lineage>
        <taxon>Eukaryota</taxon>
        <taxon>Fungi</taxon>
        <taxon>Dikarya</taxon>
        <taxon>Ascomycota</taxon>
        <taxon>Pezizomycotina</taxon>
        <taxon>Pezizomycetes</taxon>
        <taxon>Pezizales</taxon>
        <taxon>Pyronemataceae</taxon>
        <taxon>Pyronema</taxon>
    </lineage>
</organism>
<evidence type="ECO:0000256" key="4">
    <source>
        <dbReference type="ARBA" id="ARBA00023098"/>
    </source>
</evidence>
<dbReference type="AlphaFoldDB" id="U4KZ27"/>
<evidence type="ECO:0000313" key="9">
    <source>
        <dbReference type="Proteomes" id="UP000018144"/>
    </source>
</evidence>